<evidence type="ECO:0000313" key="2">
    <source>
        <dbReference type="EMBL" id="AQT69944.1"/>
    </source>
</evidence>
<dbReference type="KEGG" id="alus:STSP2_03144"/>
<dbReference type="Proteomes" id="UP000189674">
    <property type="component" value="Chromosome"/>
</dbReference>
<dbReference type="AlphaFoldDB" id="A0A1U9NQD1"/>
<sequence>MAKRKKTTKNSDNKPETQVSGRSAKRGKTAASGGAGKTACKGSKRTQRVVKSGPKKADGGRSVKSAGSSKSQSSSGGDRGVVVAEQVADISSAGAGDHLRGGTKKAAGKSSRSGKAAAAKPASKSGSKTKASKRKGKSGSSAAPAKASTRGKSKKSVKKKVSKKKLPVAVAVIRDLAFHSDSFTDAASKFVELAAKRRCKRDLQAILDEHQDLQDAWQRGRLLKNIGELAATGVNIGEAEHHLKLATGELKAMMAEQSEVADIWNQSRLKLTIDLKQAVVANALQGKVGALKQVETLLRREIARPSADFHSLSIADMCEILGITRQTLHDWYKERGCPRNSDGSYDLCQFFEWYERHIIETRGTAGKSAAPKLDPLKAAKAQKMEKELAELEGRLLDRQQVVMGLMARHQKFVNESGRGLHDLAMRCHKRDSEDILKLLNEHMTDLRQKMCEVPAEMRLPSDAENKLIEVMSMLAPAEGDGGKGQV</sequence>
<feature type="compositionally biased region" description="Low complexity" evidence="1">
    <location>
        <begin position="108"/>
        <end position="129"/>
    </location>
</feature>
<dbReference type="RefSeq" id="WP_146663579.1">
    <property type="nucleotide sequence ID" value="NZ_CP019791.1"/>
</dbReference>
<protein>
    <submittedName>
        <fullName evidence="2">Uncharacterized protein</fullName>
    </submittedName>
</protein>
<dbReference type="OrthoDB" id="4330189at2"/>
<accession>A0A1U9NQD1</accession>
<feature type="compositionally biased region" description="Basic residues" evidence="1">
    <location>
        <begin position="149"/>
        <end position="161"/>
    </location>
</feature>
<feature type="compositionally biased region" description="Low complexity" evidence="1">
    <location>
        <begin position="62"/>
        <end position="76"/>
    </location>
</feature>
<keyword evidence="3" id="KW-1185">Reference proteome</keyword>
<proteinExistence type="predicted"/>
<feature type="region of interest" description="Disordered" evidence="1">
    <location>
        <begin position="1"/>
        <end position="161"/>
    </location>
</feature>
<dbReference type="EMBL" id="CP019791">
    <property type="protein sequence ID" value="AQT69944.1"/>
    <property type="molecule type" value="Genomic_DNA"/>
</dbReference>
<evidence type="ECO:0000313" key="3">
    <source>
        <dbReference type="Proteomes" id="UP000189674"/>
    </source>
</evidence>
<name>A0A1U9NQD1_9BACT</name>
<feature type="compositionally biased region" description="Low complexity" evidence="1">
    <location>
        <begin position="29"/>
        <end position="41"/>
    </location>
</feature>
<reference evidence="3" key="1">
    <citation type="submission" date="2017-02" db="EMBL/GenBank/DDBJ databases">
        <title>Comparative genomics and description of representatives of a novel lineage of planctomycetes thriving in anoxic sediments.</title>
        <authorList>
            <person name="Spring S."/>
            <person name="Bunk B."/>
            <person name="Sproer C."/>
        </authorList>
    </citation>
    <scope>NUCLEOTIDE SEQUENCE [LARGE SCALE GENOMIC DNA]</scope>
    <source>
        <strain evidence="3">ST-NAGAB-D1</strain>
    </source>
</reference>
<gene>
    <name evidence="2" type="ORF">STSP2_03144</name>
</gene>
<dbReference type="STRING" id="1936003.STSP2_03144"/>
<evidence type="ECO:0000256" key="1">
    <source>
        <dbReference type="SAM" id="MobiDB-lite"/>
    </source>
</evidence>
<organism evidence="2 3">
    <name type="scientific">Anaerohalosphaera lusitana</name>
    <dbReference type="NCBI Taxonomy" id="1936003"/>
    <lineage>
        <taxon>Bacteria</taxon>
        <taxon>Pseudomonadati</taxon>
        <taxon>Planctomycetota</taxon>
        <taxon>Phycisphaerae</taxon>
        <taxon>Sedimentisphaerales</taxon>
        <taxon>Anaerohalosphaeraceae</taxon>
        <taxon>Anaerohalosphaera</taxon>
    </lineage>
</organism>
<feature type="compositionally biased region" description="Low complexity" evidence="1">
    <location>
        <begin position="138"/>
        <end position="148"/>
    </location>
</feature>